<dbReference type="InterPro" id="IPR005471">
    <property type="entry name" value="Tscrpt_reg_IclR_N"/>
</dbReference>
<keyword evidence="7" id="KW-1185">Reference proteome</keyword>
<evidence type="ECO:0000256" key="3">
    <source>
        <dbReference type="ARBA" id="ARBA00023163"/>
    </source>
</evidence>
<dbReference type="SUPFAM" id="SSF46785">
    <property type="entry name" value="Winged helix' DNA-binding domain"/>
    <property type="match status" value="1"/>
</dbReference>
<dbReference type="InterPro" id="IPR036390">
    <property type="entry name" value="WH_DNA-bd_sf"/>
</dbReference>
<dbReference type="Gene3D" id="1.10.10.10">
    <property type="entry name" value="Winged helix-like DNA-binding domain superfamily/Winged helix DNA-binding domain"/>
    <property type="match status" value="1"/>
</dbReference>
<dbReference type="GO" id="GO:0045892">
    <property type="term" value="P:negative regulation of DNA-templated transcription"/>
    <property type="evidence" value="ECO:0007669"/>
    <property type="project" value="TreeGrafter"/>
</dbReference>
<dbReference type="EMBL" id="QQXK01000039">
    <property type="protein sequence ID" value="RII41056.1"/>
    <property type="molecule type" value="Genomic_DNA"/>
</dbReference>
<feature type="domain" description="HTH iclR-type" evidence="4">
    <location>
        <begin position="52"/>
        <end position="110"/>
    </location>
</feature>
<dbReference type="PROSITE" id="PS51077">
    <property type="entry name" value="HTH_ICLR"/>
    <property type="match status" value="1"/>
</dbReference>
<sequence length="305" mass="32749">MWCPNRVPRWRRRRAGERAACHERKKRIPHCTNVSHIVGCVSETSVSAPKGAQTLLNGLGLVRWVQRGVADLPGLQRASGLPRSTVHRLVQALRSEGYLRDAPSGLALGPTLIELGFASLHANPLSSVAAPHLQRLADEVLDTVHLAVRDLGSVLYLAKIPGQRGAEMRSRVGLRMPLTRTGIGKALLLQAGPERWAELWREESPADATAASPAARVAGDDAQGDFVARMEHYRRGGYSYDMEENEPGIRCVAAPVLDALGGVAGAISVSATAPYMPADRMRALVPVVQAVAADIAADMGYRGKV</sequence>
<protein>
    <submittedName>
        <fullName evidence="6">IclR family transcriptional regulator</fullName>
    </submittedName>
</protein>
<dbReference type="GO" id="GO:0003700">
    <property type="term" value="F:DNA-binding transcription factor activity"/>
    <property type="evidence" value="ECO:0007669"/>
    <property type="project" value="TreeGrafter"/>
</dbReference>
<dbReference type="InterPro" id="IPR014757">
    <property type="entry name" value="Tscrpt_reg_IclR_C"/>
</dbReference>
<feature type="domain" description="IclR-ED" evidence="5">
    <location>
        <begin position="111"/>
        <end position="301"/>
    </location>
</feature>
<name>A0A399JET2_9MICC</name>
<dbReference type="SMART" id="SM00346">
    <property type="entry name" value="HTH_ICLR"/>
    <property type="match status" value="1"/>
</dbReference>
<dbReference type="InterPro" id="IPR036388">
    <property type="entry name" value="WH-like_DNA-bd_sf"/>
</dbReference>
<reference evidence="6 7" key="1">
    <citation type="submission" date="2018-07" db="EMBL/GenBank/DDBJ databases">
        <title>Arthrobacter sp. nov., isolated from raw cow's milk with high bacterial count.</title>
        <authorList>
            <person name="Hahne J."/>
            <person name="Isele D."/>
            <person name="Lipski A."/>
        </authorList>
    </citation>
    <scope>NUCLEOTIDE SEQUENCE [LARGE SCALE GENOMIC DNA]</scope>
    <source>
        <strain evidence="6 7">JZ R-35</strain>
    </source>
</reference>
<evidence type="ECO:0000313" key="6">
    <source>
        <dbReference type="EMBL" id="RII41056.1"/>
    </source>
</evidence>
<organism evidence="6 7">
    <name type="scientific">Galactobacter valiniphilus</name>
    <dbReference type="NCBI Taxonomy" id="2676122"/>
    <lineage>
        <taxon>Bacteria</taxon>
        <taxon>Bacillati</taxon>
        <taxon>Actinomycetota</taxon>
        <taxon>Actinomycetes</taxon>
        <taxon>Micrococcales</taxon>
        <taxon>Micrococcaceae</taxon>
        <taxon>Galactobacter</taxon>
    </lineage>
</organism>
<dbReference type="SUPFAM" id="SSF55781">
    <property type="entry name" value="GAF domain-like"/>
    <property type="match status" value="1"/>
</dbReference>
<dbReference type="PANTHER" id="PTHR30136">
    <property type="entry name" value="HELIX-TURN-HELIX TRANSCRIPTIONAL REGULATOR, ICLR FAMILY"/>
    <property type="match status" value="1"/>
</dbReference>
<evidence type="ECO:0000259" key="5">
    <source>
        <dbReference type="PROSITE" id="PS51078"/>
    </source>
</evidence>
<dbReference type="Pfam" id="PF01614">
    <property type="entry name" value="IclR_C"/>
    <property type="match status" value="1"/>
</dbReference>
<keyword evidence="3" id="KW-0804">Transcription</keyword>
<comment type="caution">
    <text evidence="6">The sequence shown here is derived from an EMBL/GenBank/DDBJ whole genome shotgun (WGS) entry which is preliminary data.</text>
</comment>
<dbReference type="AlphaFoldDB" id="A0A399JET2"/>
<keyword evidence="2" id="KW-0238">DNA-binding</keyword>
<dbReference type="Proteomes" id="UP000265419">
    <property type="component" value="Unassembled WGS sequence"/>
</dbReference>
<evidence type="ECO:0000313" key="7">
    <source>
        <dbReference type="Proteomes" id="UP000265419"/>
    </source>
</evidence>
<dbReference type="InterPro" id="IPR029016">
    <property type="entry name" value="GAF-like_dom_sf"/>
</dbReference>
<evidence type="ECO:0000256" key="2">
    <source>
        <dbReference type="ARBA" id="ARBA00023125"/>
    </source>
</evidence>
<evidence type="ECO:0000259" key="4">
    <source>
        <dbReference type="PROSITE" id="PS51077"/>
    </source>
</evidence>
<evidence type="ECO:0000256" key="1">
    <source>
        <dbReference type="ARBA" id="ARBA00023015"/>
    </source>
</evidence>
<keyword evidence="1" id="KW-0805">Transcription regulation</keyword>
<dbReference type="PROSITE" id="PS51078">
    <property type="entry name" value="ICLR_ED"/>
    <property type="match status" value="1"/>
</dbReference>
<dbReference type="Pfam" id="PF09339">
    <property type="entry name" value="HTH_IclR"/>
    <property type="match status" value="1"/>
</dbReference>
<dbReference type="Gene3D" id="3.30.450.40">
    <property type="match status" value="1"/>
</dbReference>
<proteinExistence type="predicted"/>
<dbReference type="PANTHER" id="PTHR30136:SF24">
    <property type="entry name" value="HTH-TYPE TRANSCRIPTIONAL REPRESSOR ALLR"/>
    <property type="match status" value="1"/>
</dbReference>
<dbReference type="GO" id="GO:0003677">
    <property type="term" value="F:DNA binding"/>
    <property type="evidence" value="ECO:0007669"/>
    <property type="project" value="UniProtKB-KW"/>
</dbReference>
<gene>
    <name evidence="6" type="ORF">DWB68_14750</name>
</gene>
<dbReference type="InterPro" id="IPR050707">
    <property type="entry name" value="HTH_MetabolicPath_Reg"/>
</dbReference>
<accession>A0A399JET2</accession>